<evidence type="ECO:0000313" key="1">
    <source>
        <dbReference type="EMBL" id="KAJ0048582.1"/>
    </source>
</evidence>
<protein>
    <submittedName>
        <fullName evidence="1">Uncharacterized protein</fullName>
    </submittedName>
</protein>
<dbReference type="Proteomes" id="UP001163603">
    <property type="component" value="Chromosome 2"/>
</dbReference>
<proteinExistence type="predicted"/>
<comment type="caution">
    <text evidence="1">The sequence shown here is derived from an EMBL/GenBank/DDBJ whole genome shotgun (WGS) entry which is preliminary data.</text>
</comment>
<reference evidence="2" key="1">
    <citation type="journal article" date="2023" name="G3 (Bethesda)">
        <title>Genome assembly and association tests identify interacting loci associated with vigor, precocity, and sex in interspecific pistachio rootstocks.</title>
        <authorList>
            <person name="Palmer W."/>
            <person name="Jacygrad E."/>
            <person name="Sagayaradj S."/>
            <person name="Cavanaugh K."/>
            <person name="Han R."/>
            <person name="Bertier L."/>
            <person name="Beede B."/>
            <person name="Kafkas S."/>
            <person name="Golino D."/>
            <person name="Preece J."/>
            <person name="Michelmore R."/>
        </authorList>
    </citation>
    <scope>NUCLEOTIDE SEQUENCE [LARGE SCALE GENOMIC DNA]</scope>
</reference>
<accession>A0ACC0ZEN4</accession>
<sequence>MVRGSNWWREDKKKERRRRIWWREEKKKKTKNLEERRKEEKKKEKRKRGEEEEGWGTCGTHGVNCACLTLIGLPSCHAYIKCTYRTKLQIKFDLLEDPAPDWFLHIFCAFCALCQEYRELQARGWDPSIGWNGN</sequence>
<keyword evidence="2" id="KW-1185">Reference proteome</keyword>
<dbReference type="EMBL" id="CM047737">
    <property type="protein sequence ID" value="KAJ0048582.1"/>
    <property type="molecule type" value="Genomic_DNA"/>
</dbReference>
<name>A0ACC0ZEN4_9ROSI</name>
<evidence type="ECO:0000313" key="2">
    <source>
        <dbReference type="Proteomes" id="UP001163603"/>
    </source>
</evidence>
<organism evidence="1 2">
    <name type="scientific">Pistacia integerrima</name>
    <dbReference type="NCBI Taxonomy" id="434235"/>
    <lineage>
        <taxon>Eukaryota</taxon>
        <taxon>Viridiplantae</taxon>
        <taxon>Streptophyta</taxon>
        <taxon>Embryophyta</taxon>
        <taxon>Tracheophyta</taxon>
        <taxon>Spermatophyta</taxon>
        <taxon>Magnoliopsida</taxon>
        <taxon>eudicotyledons</taxon>
        <taxon>Gunneridae</taxon>
        <taxon>Pentapetalae</taxon>
        <taxon>rosids</taxon>
        <taxon>malvids</taxon>
        <taxon>Sapindales</taxon>
        <taxon>Anacardiaceae</taxon>
        <taxon>Pistacia</taxon>
    </lineage>
</organism>
<gene>
    <name evidence="1" type="ORF">Pint_15997</name>
</gene>